<evidence type="ECO:0000313" key="4">
    <source>
        <dbReference type="Proteomes" id="UP000295601"/>
    </source>
</evidence>
<evidence type="ECO:0000256" key="1">
    <source>
        <dbReference type="SAM" id="MobiDB-lite"/>
    </source>
</evidence>
<feature type="compositionally biased region" description="Basic and acidic residues" evidence="1">
    <location>
        <begin position="697"/>
        <end position="710"/>
    </location>
</feature>
<reference evidence="3 4" key="1">
    <citation type="submission" date="2019-03" db="EMBL/GenBank/DDBJ databases">
        <title>Genomic analyses of the natural microbiome of Caenorhabditis elegans.</title>
        <authorList>
            <person name="Samuel B."/>
        </authorList>
    </citation>
    <scope>NUCLEOTIDE SEQUENCE [LARGE SCALE GENOMIC DNA]</scope>
    <source>
        <strain evidence="3 4">JUb18</strain>
    </source>
</reference>
<dbReference type="EMBL" id="SNYA01000010">
    <property type="protein sequence ID" value="TDP89323.1"/>
    <property type="molecule type" value="Genomic_DNA"/>
</dbReference>
<protein>
    <submittedName>
        <fullName evidence="3">Uncharacterized protein</fullName>
    </submittedName>
</protein>
<dbReference type="Proteomes" id="UP000295601">
    <property type="component" value="Unassembled WGS sequence"/>
</dbReference>
<feature type="transmembrane region" description="Helical" evidence="2">
    <location>
        <begin position="1063"/>
        <end position="1086"/>
    </location>
</feature>
<dbReference type="AlphaFoldDB" id="A0A4R6RR81"/>
<organism evidence="3 4">
    <name type="scientific">Leucobacter luti</name>
    <dbReference type="NCBI Taxonomy" id="340320"/>
    <lineage>
        <taxon>Bacteria</taxon>
        <taxon>Bacillati</taxon>
        <taxon>Actinomycetota</taxon>
        <taxon>Actinomycetes</taxon>
        <taxon>Micrococcales</taxon>
        <taxon>Microbacteriaceae</taxon>
        <taxon>Leucobacter</taxon>
    </lineage>
</organism>
<feature type="region of interest" description="Disordered" evidence="1">
    <location>
        <begin position="369"/>
        <end position="426"/>
    </location>
</feature>
<keyword evidence="4" id="KW-1185">Reference proteome</keyword>
<feature type="compositionally biased region" description="Basic and acidic residues" evidence="1">
    <location>
        <begin position="417"/>
        <end position="426"/>
    </location>
</feature>
<comment type="caution">
    <text evidence="3">The sequence shown here is derived from an EMBL/GenBank/DDBJ whole genome shotgun (WGS) entry which is preliminary data.</text>
</comment>
<dbReference type="OrthoDB" id="3242564at2"/>
<evidence type="ECO:0000313" key="3">
    <source>
        <dbReference type="EMBL" id="TDP89323.1"/>
    </source>
</evidence>
<dbReference type="RefSeq" id="WP_133617889.1">
    <property type="nucleotide sequence ID" value="NZ_SNYA01000010.1"/>
</dbReference>
<proteinExistence type="predicted"/>
<keyword evidence="2" id="KW-1133">Transmembrane helix</keyword>
<accession>A0A4R6RR81</accession>
<sequence length="1096" mass="116312">MMTGGIVADERPATAVPRGEAVTFPGGLTISNYVMPNGTRAYCIEIQLGEPSGYMSEAGRVREMPGRSGKFHSWGDVNGMRQINYLMDGPGQCKDAWTAAAVQLTIWRMRENFKAGNPFLNAKIDTLQRSAKGRALIAASDALTTEARREAKAPGSPQKVTGKLVIAPDPAGKAGKYRVAYPAGTRDLSVRGGVFLRTGTATVDVADTGASARYVQAAPGARKIEVTGSWRTQGTRGWEPIIDIYNTSTASGAVGQRLAVATGRSNGTHARGRFDTVARTIPPPFADPDAASQAQASAEIGGTMRDTLIVTEMQDTRARIWPDAVADFTAYLEPVAGSVKYGPDWEPLLGEPHMVQARDPETQELLWTELPGRGPIPGGSGASDDTGDSVERDDGAPGGAVGDEGGDASVRTGDGSPPRREPLMEERRDPLVWSAEEIANMSAAQRCVAQPVYREGGIVVSRVGEYHTKPVTVRSAGTVNWVERIRSGGRTVHQGKCGAANERTAIEQPGVTTAAVPSVMLGEVVTDVATVTGRFAPNASYSLRFEAYRAAESEVGEPLCAPGNRIFRSERLPVEGPGEVTSPGFVARWEHGTQIWWVETLYWETPAGPKALHRGACGLETETSVVGRPEVSTLAPETAVVGDRIGDTAMVTGDVKSSSDARWELTFAAYRGPTASHETPGSEVVGQALEPAELDDNPGKADSPGKKSLNEDQNNEVPLCTPENLLFETAATPVTGPGKYRSEEHTVPFDWIGTVWWVETLWLIEGEERIPVSVGECGAVDEATVISGPELSTRASAVAAIGEAMEDVAEITGELSQRDGVSHELVFEGYRGVASEGATSAALCVPENEIFKTDPIAITQAGEYTSSEVTALPEYGDTVWWVAVLLQRSDGNVVELARGTCGDPSETTTIQPPRVRTESAGTVTLGEELYDAAIVEGRLGKRAGVSFRVTFTAYAEGADGVLACVPDRVIESLSDFEGVPVSGPGRYTSKRTVTTAEHVGAGGFVETLLMRENDQDYIVHVGECGAASERFTVSAIPPVETRPESPDRPALPPAPLAMTGGAVILPALLGAGLLLLLGLAIGWGVIVRRESQRKEE</sequence>
<keyword evidence="2" id="KW-0472">Membrane</keyword>
<name>A0A4R6RR81_9MICO</name>
<feature type="region of interest" description="Disordered" evidence="1">
    <location>
        <begin position="691"/>
        <end position="717"/>
    </location>
</feature>
<evidence type="ECO:0000256" key="2">
    <source>
        <dbReference type="SAM" id="Phobius"/>
    </source>
</evidence>
<gene>
    <name evidence="3" type="ORF">EDF62_3406</name>
</gene>
<keyword evidence="2" id="KW-0812">Transmembrane</keyword>